<proteinExistence type="predicted"/>
<organism evidence="1 2">
    <name type="scientific">Neurospora hispaniola</name>
    <dbReference type="NCBI Taxonomy" id="588809"/>
    <lineage>
        <taxon>Eukaryota</taxon>
        <taxon>Fungi</taxon>
        <taxon>Dikarya</taxon>
        <taxon>Ascomycota</taxon>
        <taxon>Pezizomycotina</taxon>
        <taxon>Sordariomycetes</taxon>
        <taxon>Sordariomycetidae</taxon>
        <taxon>Sordariales</taxon>
        <taxon>Sordariaceae</taxon>
        <taxon>Neurospora</taxon>
    </lineage>
</organism>
<gene>
    <name evidence="1" type="ORF">B0T23DRAFT_374255</name>
</gene>
<accession>A0AAJ0ID15</accession>
<dbReference type="EMBL" id="JAULSX010000002">
    <property type="protein sequence ID" value="KAK3497412.1"/>
    <property type="molecule type" value="Genomic_DNA"/>
</dbReference>
<dbReference type="Proteomes" id="UP001285908">
    <property type="component" value="Unassembled WGS sequence"/>
</dbReference>
<name>A0AAJ0ID15_9PEZI</name>
<dbReference type="RefSeq" id="XP_062695676.1">
    <property type="nucleotide sequence ID" value="XM_062836840.1"/>
</dbReference>
<dbReference type="AlphaFoldDB" id="A0AAJ0ID15"/>
<evidence type="ECO:0000313" key="2">
    <source>
        <dbReference type="Proteomes" id="UP001285908"/>
    </source>
</evidence>
<sequence>MSLCSGPQTLVKLRPLTSALIHIPRPVRPSRFQRDPCHQQGKFNLFRGATAKTCFLHGPL</sequence>
<protein>
    <submittedName>
        <fullName evidence="1">Uncharacterized protein</fullName>
    </submittedName>
</protein>
<keyword evidence="2" id="KW-1185">Reference proteome</keyword>
<reference evidence="1 2" key="1">
    <citation type="journal article" date="2023" name="Mol. Phylogenet. Evol.">
        <title>Genome-scale phylogeny and comparative genomics of the fungal order Sordariales.</title>
        <authorList>
            <person name="Hensen N."/>
            <person name="Bonometti L."/>
            <person name="Westerberg I."/>
            <person name="Brannstrom I.O."/>
            <person name="Guillou S."/>
            <person name="Cros-Aarteil S."/>
            <person name="Calhoun S."/>
            <person name="Haridas S."/>
            <person name="Kuo A."/>
            <person name="Mondo S."/>
            <person name="Pangilinan J."/>
            <person name="Riley R."/>
            <person name="LaButti K."/>
            <person name="Andreopoulos B."/>
            <person name="Lipzen A."/>
            <person name="Chen C."/>
            <person name="Yan M."/>
            <person name="Daum C."/>
            <person name="Ng V."/>
            <person name="Clum A."/>
            <person name="Steindorff A."/>
            <person name="Ohm R.A."/>
            <person name="Martin F."/>
            <person name="Silar P."/>
            <person name="Natvig D.O."/>
            <person name="Lalanne C."/>
            <person name="Gautier V."/>
            <person name="Ament-Velasquez S.L."/>
            <person name="Kruys A."/>
            <person name="Hutchinson M.I."/>
            <person name="Powell A.J."/>
            <person name="Barry K."/>
            <person name="Miller A.N."/>
            <person name="Grigoriev I.V."/>
            <person name="Debuchy R."/>
            <person name="Gladieux P."/>
            <person name="Hiltunen Thoren M."/>
            <person name="Johannesson H."/>
        </authorList>
    </citation>
    <scope>NUCLEOTIDE SEQUENCE [LARGE SCALE GENOMIC DNA]</scope>
    <source>
        <strain evidence="1 2">FGSC 10403</strain>
    </source>
</reference>
<evidence type="ECO:0000313" key="1">
    <source>
        <dbReference type="EMBL" id="KAK3497412.1"/>
    </source>
</evidence>
<comment type="caution">
    <text evidence="1">The sequence shown here is derived from an EMBL/GenBank/DDBJ whole genome shotgun (WGS) entry which is preliminary data.</text>
</comment>
<dbReference type="GeneID" id="87874462"/>